<feature type="chain" id="PRO_5012436768" evidence="5">
    <location>
        <begin position="35"/>
        <end position="523"/>
    </location>
</feature>
<dbReference type="SUPFAM" id="SSF48403">
    <property type="entry name" value="Ankyrin repeat"/>
    <property type="match status" value="1"/>
</dbReference>
<dbReference type="Pfam" id="PF12796">
    <property type="entry name" value="Ank_2"/>
    <property type="match status" value="1"/>
</dbReference>
<feature type="repeat" description="ANK" evidence="3">
    <location>
        <begin position="354"/>
        <end position="379"/>
    </location>
</feature>
<dbReference type="SMART" id="SM00248">
    <property type="entry name" value="ANK"/>
    <property type="match status" value="6"/>
</dbReference>
<feature type="repeat" description="ANK" evidence="3">
    <location>
        <begin position="418"/>
        <end position="450"/>
    </location>
</feature>
<evidence type="ECO:0000313" key="7">
    <source>
        <dbReference type="Proteomes" id="UP000190460"/>
    </source>
</evidence>
<dbReference type="Proteomes" id="UP000190460">
    <property type="component" value="Unassembled WGS sequence"/>
</dbReference>
<keyword evidence="2 3" id="KW-0040">ANK repeat</keyword>
<dbReference type="PANTHER" id="PTHR24198:SF165">
    <property type="entry name" value="ANKYRIN REPEAT-CONTAINING PROTEIN-RELATED"/>
    <property type="match status" value="1"/>
</dbReference>
<feature type="repeat" description="ANK" evidence="3">
    <location>
        <begin position="228"/>
        <end position="260"/>
    </location>
</feature>
<dbReference type="AlphaFoldDB" id="A0A1T4WKP2"/>
<evidence type="ECO:0000256" key="1">
    <source>
        <dbReference type="ARBA" id="ARBA00022737"/>
    </source>
</evidence>
<reference evidence="6 7" key="1">
    <citation type="submission" date="2017-02" db="EMBL/GenBank/DDBJ databases">
        <authorList>
            <person name="Peterson S.W."/>
        </authorList>
    </citation>
    <scope>NUCLEOTIDE SEQUENCE [LARGE SCALE GENOMIC DNA]</scope>
    <source>
        <strain evidence="6 7">ATCC 49788</strain>
    </source>
</reference>
<feature type="compositionally biased region" description="Low complexity" evidence="4">
    <location>
        <begin position="87"/>
        <end position="101"/>
    </location>
</feature>
<evidence type="ECO:0000256" key="3">
    <source>
        <dbReference type="PROSITE-ProRule" id="PRU00023"/>
    </source>
</evidence>
<feature type="region of interest" description="Disordered" evidence="4">
    <location>
        <begin position="87"/>
        <end position="136"/>
    </location>
</feature>
<evidence type="ECO:0000256" key="4">
    <source>
        <dbReference type="SAM" id="MobiDB-lite"/>
    </source>
</evidence>
<dbReference type="InterPro" id="IPR002110">
    <property type="entry name" value="Ankyrin_rpt"/>
</dbReference>
<organism evidence="6 7">
    <name type="scientific">Thiothrix eikelboomii</name>
    <dbReference type="NCBI Taxonomy" id="92487"/>
    <lineage>
        <taxon>Bacteria</taxon>
        <taxon>Pseudomonadati</taxon>
        <taxon>Pseudomonadota</taxon>
        <taxon>Gammaproteobacteria</taxon>
        <taxon>Thiotrichales</taxon>
        <taxon>Thiotrichaceae</taxon>
        <taxon>Thiothrix</taxon>
    </lineage>
</organism>
<dbReference type="STRING" id="92487.SAMN02745130_01759"/>
<proteinExistence type="predicted"/>
<evidence type="ECO:0000313" key="6">
    <source>
        <dbReference type="EMBL" id="SKA77211.1"/>
    </source>
</evidence>
<dbReference type="EMBL" id="FUYB01000006">
    <property type="protein sequence ID" value="SKA77211.1"/>
    <property type="molecule type" value="Genomic_DNA"/>
</dbReference>
<dbReference type="Gene3D" id="1.25.40.20">
    <property type="entry name" value="Ankyrin repeat-containing domain"/>
    <property type="match status" value="4"/>
</dbReference>
<feature type="compositionally biased region" description="Basic and acidic residues" evidence="4">
    <location>
        <begin position="118"/>
        <end position="136"/>
    </location>
</feature>
<protein>
    <submittedName>
        <fullName evidence="6">Ankyrin repeat-containing protein</fullName>
    </submittedName>
</protein>
<name>A0A1T4WKP2_9GAMM</name>
<keyword evidence="7" id="KW-1185">Reference proteome</keyword>
<dbReference type="PANTHER" id="PTHR24198">
    <property type="entry name" value="ANKYRIN REPEAT AND PROTEIN KINASE DOMAIN-CONTAINING PROTEIN"/>
    <property type="match status" value="1"/>
</dbReference>
<evidence type="ECO:0000256" key="2">
    <source>
        <dbReference type="ARBA" id="ARBA00023043"/>
    </source>
</evidence>
<dbReference type="PROSITE" id="PS50297">
    <property type="entry name" value="ANK_REP_REGION"/>
    <property type="match status" value="3"/>
</dbReference>
<dbReference type="PROSITE" id="PS50088">
    <property type="entry name" value="ANK_REPEAT"/>
    <property type="match status" value="4"/>
</dbReference>
<keyword evidence="1" id="KW-0677">Repeat</keyword>
<evidence type="ECO:0000256" key="5">
    <source>
        <dbReference type="SAM" id="SignalP"/>
    </source>
</evidence>
<sequence>MNFPLEGRNFCLIKNYSLVLLSLAIFTWATLAQAETAAEAEAQISVWKQEAARLTKEGKTAEAAQAQAYVKQWEELAQQAVTTPAANGTPAIANNPATPANVTGSGANPAQQAALKAQQERLAAEQAKRDQAQANEDRLSNGLQAAITQGDYNQAKNFINQGAKPTQELVQMAVDGGYTGIAYLLMKSGAPNDAGVLGRALLKAVQMQDRDRVNNLIKLGANANYSEGEVTPLSIAARNGDIGLIGILLAAGAQRDPNDLGRVMFTAVEQGEREKVANLLKMGANPNYAKDGESALSLALNRGDFGMAGALIAGGATADGGVLGKALFQTVERGEADKIPQLIKLGADVNYSASGVTPLTIAINNNNLDIANILVRSGATDPSGRFGKKTFDAALDGDLAWIAVLAKVPSYANYRNAQGETPLHAAASTGQTSAVTTLLAAGVDPNIVTVKNWTPLHHAARFGHKLALINLLKAGADVYAVNSDGNDAMKLANLALRDNKHEIDSRGVLEYLNLWMQHHPRAQ</sequence>
<dbReference type="InterPro" id="IPR036770">
    <property type="entry name" value="Ankyrin_rpt-contain_sf"/>
</dbReference>
<feature type="signal peptide" evidence="5">
    <location>
        <begin position="1"/>
        <end position="34"/>
    </location>
</feature>
<feature type="repeat" description="ANK" evidence="3">
    <location>
        <begin position="451"/>
        <end position="483"/>
    </location>
</feature>
<accession>A0A1T4WKP2</accession>
<feature type="compositionally biased region" description="Polar residues" evidence="4">
    <location>
        <begin position="102"/>
        <end position="111"/>
    </location>
</feature>
<gene>
    <name evidence="6" type="ORF">SAMN02745130_01759</name>
</gene>
<dbReference type="Pfam" id="PF00023">
    <property type="entry name" value="Ank"/>
    <property type="match status" value="1"/>
</dbReference>
<keyword evidence="5" id="KW-0732">Signal</keyword>